<keyword evidence="4" id="KW-1185">Reference proteome</keyword>
<evidence type="ECO:0000256" key="2">
    <source>
        <dbReference type="SAM" id="Phobius"/>
    </source>
</evidence>
<proteinExistence type="predicted"/>
<feature type="transmembrane region" description="Helical" evidence="2">
    <location>
        <begin position="39"/>
        <end position="59"/>
    </location>
</feature>
<keyword evidence="2" id="KW-0472">Membrane</keyword>
<name>A0A6M5Z3S1_9BACT</name>
<keyword evidence="2" id="KW-0812">Transmembrane</keyword>
<accession>A0A6M5Z3S1</accession>
<reference evidence="4" key="1">
    <citation type="submission" date="2020-05" db="EMBL/GenBank/DDBJ databases">
        <title>Frigoriglobus tundricola gen. nov., sp. nov., a psychrotolerant cellulolytic planctomycete of the family Gemmataceae with two divergent copies of 16S rRNA gene.</title>
        <authorList>
            <person name="Kulichevskaya I.S."/>
            <person name="Ivanova A.A."/>
            <person name="Naumoff D.G."/>
            <person name="Beletsky A.V."/>
            <person name="Rijpstra W.I.C."/>
            <person name="Sinninghe Damste J.S."/>
            <person name="Mardanov A.V."/>
            <person name="Ravin N.V."/>
            <person name="Dedysh S.N."/>
        </authorList>
    </citation>
    <scope>NUCLEOTIDE SEQUENCE [LARGE SCALE GENOMIC DNA]</scope>
    <source>
        <strain evidence="4">PL17</strain>
    </source>
</reference>
<evidence type="ECO:0000256" key="1">
    <source>
        <dbReference type="SAM" id="MobiDB-lite"/>
    </source>
</evidence>
<feature type="compositionally biased region" description="Basic and acidic residues" evidence="1">
    <location>
        <begin position="1"/>
        <end position="13"/>
    </location>
</feature>
<evidence type="ECO:0000313" key="4">
    <source>
        <dbReference type="Proteomes" id="UP000503447"/>
    </source>
</evidence>
<dbReference type="RefSeq" id="WP_171474938.1">
    <property type="nucleotide sequence ID" value="NZ_CP053452.2"/>
</dbReference>
<feature type="transmembrane region" description="Helical" evidence="2">
    <location>
        <begin position="71"/>
        <end position="100"/>
    </location>
</feature>
<organism evidence="3 4">
    <name type="scientific">Frigoriglobus tundricola</name>
    <dbReference type="NCBI Taxonomy" id="2774151"/>
    <lineage>
        <taxon>Bacteria</taxon>
        <taxon>Pseudomonadati</taxon>
        <taxon>Planctomycetota</taxon>
        <taxon>Planctomycetia</taxon>
        <taxon>Gemmatales</taxon>
        <taxon>Gemmataceae</taxon>
        <taxon>Frigoriglobus</taxon>
    </lineage>
</organism>
<sequence length="253" mass="26328">MSKHAGEAVRHAGDTQATDASPFSGATAFEATGPVWDDILLRLGLATAFGLAAGLAYFLTQRKKRSEAASFVATMVLLSILLGMVSMVIGSNIARAFALVGALSIVRFRTVVEDTRDTAFVIFAVVVGMAAGAGAYSVAAMGIPIVGLVAGLLSWWGRSGDKRTRSRGPRTTLVVRVGTGAELATGVAMILEKHADDVRSTAVATARQGTALDLTYAIRLRPGVTALALVGELNRADGVQGVEWKADPDGEKN</sequence>
<dbReference type="Pfam" id="PF16316">
    <property type="entry name" value="DUF4956"/>
    <property type="match status" value="1"/>
</dbReference>
<gene>
    <name evidence="3" type="ORF">FTUN_7738</name>
</gene>
<dbReference type="KEGG" id="ftj:FTUN_7738"/>
<dbReference type="Proteomes" id="UP000503447">
    <property type="component" value="Chromosome"/>
</dbReference>
<dbReference type="InterPro" id="IPR032531">
    <property type="entry name" value="DUF4956"/>
</dbReference>
<keyword evidence="2" id="KW-1133">Transmembrane helix</keyword>
<evidence type="ECO:0008006" key="5">
    <source>
        <dbReference type="Google" id="ProtNLM"/>
    </source>
</evidence>
<dbReference type="AlphaFoldDB" id="A0A6M5Z3S1"/>
<feature type="region of interest" description="Disordered" evidence="1">
    <location>
        <begin position="1"/>
        <end position="21"/>
    </location>
</feature>
<dbReference type="EMBL" id="CP053452">
    <property type="protein sequence ID" value="QJX00114.1"/>
    <property type="molecule type" value="Genomic_DNA"/>
</dbReference>
<protein>
    <recommendedName>
        <fullName evidence="5">DUF4956 domain-containing protein</fullName>
    </recommendedName>
</protein>
<evidence type="ECO:0000313" key="3">
    <source>
        <dbReference type="EMBL" id="QJX00114.1"/>
    </source>
</evidence>
<feature type="transmembrane region" description="Helical" evidence="2">
    <location>
        <begin position="120"/>
        <end position="153"/>
    </location>
</feature>